<keyword evidence="2" id="KW-1185">Reference proteome</keyword>
<dbReference type="EMBL" id="UZAL01006410">
    <property type="protein sequence ID" value="VDO95933.1"/>
    <property type="molecule type" value="Genomic_DNA"/>
</dbReference>
<evidence type="ECO:0000313" key="2">
    <source>
        <dbReference type="Proteomes" id="UP000269396"/>
    </source>
</evidence>
<accession>A0A3P8AVP1</accession>
<proteinExistence type="predicted"/>
<gene>
    <name evidence="1" type="ORF">SMTD_LOCUS3491</name>
</gene>
<organism evidence="1 2">
    <name type="scientific">Schistosoma mattheei</name>
    <dbReference type="NCBI Taxonomy" id="31246"/>
    <lineage>
        <taxon>Eukaryota</taxon>
        <taxon>Metazoa</taxon>
        <taxon>Spiralia</taxon>
        <taxon>Lophotrochozoa</taxon>
        <taxon>Platyhelminthes</taxon>
        <taxon>Trematoda</taxon>
        <taxon>Digenea</taxon>
        <taxon>Strigeidida</taxon>
        <taxon>Schistosomatoidea</taxon>
        <taxon>Schistosomatidae</taxon>
        <taxon>Schistosoma</taxon>
    </lineage>
</organism>
<reference evidence="1 2" key="1">
    <citation type="submission" date="2018-11" db="EMBL/GenBank/DDBJ databases">
        <authorList>
            <consortium name="Pathogen Informatics"/>
        </authorList>
    </citation>
    <scope>NUCLEOTIDE SEQUENCE [LARGE SCALE GENOMIC DNA]</scope>
    <source>
        <strain>Denwood</strain>
        <strain evidence="2">Zambia</strain>
    </source>
</reference>
<name>A0A3P8AVP1_9TREM</name>
<evidence type="ECO:0000313" key="1">
    <source>
        <dbReference type="EMBL" id="VDO95933.1"/>
    </source>
</evidence>
<sequence>MQTRYLLETLALQYCILNDGKHVVRQTYIHLEVGKFSSTEFSTDMSPASTSKFLPKEVNCFLLPT</sequence>
<dbReference type="Proteomes" id="UP000269396">
    <property type="component" value="Unassembled WGS sequence"/>
</dbReference>
<protein>
    <submittedName>
        <fullName evidence="1">Uncharacterized protein</fullName>
    </submittedName>
</protein>
<dbReference type="AlphaFoldDB" id="A0A3P8AVP1"/>